<dbReference type="EMBL" id="JACOPK010000005">
    <property type="protein sequence ID" value="MBC5695625.1"/>
    <property type="molecule type" value="Genomic_DNA"/>
</dbReference>
<dbReference type="Proteomes" id="UP000641741">
    <property type="component" value="Unassembled WGS sequence"/>
</dbReference>
<comment type="caution">
    <text evidence="1">The sequence shown here is derived from an EMBL/GenBank/DDBJ whole genome shotgun (WGS) entry which is preliminary data.</text>
</comment>
<name>A0ABR7GMT6_9FIRM</name>
<evidence type="ECO:0000313" key="2">
    <source>
        <dbReference type="Proteomes" id="UP000641741"/>
    </source>
</evidence>
<protein>
    <recommendedName>
        <fullName evidence="3">VWFA domain-containing protein</fullName>
    </recommendedName>
</protein>
<accession>A0ABR7GMT6</accession>
<evidence type="ECO:0000313" key="1">
    <source>
        <dbReference type="EMBL" id="MBC5695625.1"/>
    </source>
</evidence>
<reference evidence="1 2" key="1">
    <citation type="submission" date="2020-08" db="EMBL/GenBank/DDBJ databases">
        <title>Genome public.</title>
        <authorList>
            <person name="Liu C."/>
            <person name="Sun Q."/>
        </authorList>
    </citation>
    <scope>NUCLEOTIDE SEQUENCE [LARGE SCALE GENOMIC DNA]</scope>
    <source>
        <strain evidence="1 2">M2</strain>
    </source>
</reference>
<evidence type="ECO:0008006" key="3">
    <source>
        <dbReference type="Google" id="ProtNLM"/>
    </source>
</evidence>
<sequence>MKISAYSACQRRAINQVWTVCGDYRFEPQFLAMRSDGQPDLYMNCIIGLVHKWFGDDMPKKLFASWAGDARQTMYDDLAWLALENAVYEKELPGRPALDGLRRAHASAFFASEYRLSRQEWMAKNQLVYAVQSARWKSVLGQKPPVLTPWEKGLSAALACPGTLSGEELADAIREAFRKYLHFDGDAHAKKPFSLHFGERWVPLLTRLFTTEMVRTDDLAIDRSAAAGGNGMVRASNALRAQLRSNEQEDEDRDYVEGCFGRSLYPPKELALIEQQTCTGNHLGCHLWFTRGEPAPGKTMRADVQHLFDQTAEQAERNRADFLKNNDLYQSAILHLTGHIRNCMQVQQQPDAVSARQGHADVRRIWRLPVLNDGRVFLRSEEESNPGFTVDLLLDGSASRLHCQETIAAQGYILARSLAACGIPVRVSSFCSLRGFTVARILKDFSEKNAERKIFNYFAAGWNRDGLALRMAGKLMDTAPADRHLLILLTDASPDDSRRILPTGQSPLSRSYDGAAGVADTAEEVRALRQRGIRVAAVFMGENVSVPDARTIYGHDLVRIQRMDQLAAAAGKLIQEEIRELSG</sequence>
<dbReference type="PANTHER" id="PTHR41248:SF1">
    <property type="entry name" value="NORD PROTEIN"/>
    <property type="match status" value="1"/>
</dbReference>
<dbReference type="InterPro" id="IPR051928">
    <property type="entry name" value="NorD/CobT"/>
</dbReference>
<dbReference type="Gene3D" id="3.40.50.410">
    <property type="entry name" value="von Willebrand factor, type A domain"/>
    <property type="match status" value="1"/>
</dbReference>
<gene>
    <name evidence="1" type="ORF">H8S02_06670</name>
</gene>
<keyword evidence="2" id="KW-1185">Reference proteome</keyword>
<organism evidence="1 2">
    <name type="scientific">Agathobaculum hominis</name>
    <dbReference type="NCBI Taxonomy" id="2763014"/>
    <lineage>
        <taxon>Bacteria</taxon>
        <taxon>Bacillati</taxon>
        <taxon>Bacillota</taxon>
        <taxon>Clostridia</taxon>
        <taxon>Eubacteriales</taxon>
        <taxon>Butyricicoccaceae</taxon>
        <taxon>Agathobaculum</taxon>
    </lineage>
</organism>
<dbReference type="PANTHER" id="PTHR41248">
    <property type="entry name" value="NORD PROTEIN"/>
    <property type="match status" value="1"/>
</dbReference>
<proteinExistence type="predicted"/>
<dbReference type="InterPro" id="IPR036465">
    <property type="entry name" value="vWFA_dom_sf"/>
</dbReference>
<dbReference type="RefSeq" id="WP_186969854.1">
    <property type="nucleotide sequence ID" value="NZ_JACOPK010000005.1"/>
</dbReference>
<dbReference type="SUPFAM" id="SSF53300">
    <property type="entry name" value="vWA-like"/>
    <property type="match status" value="1"/>
</dbReference>